<dbReference type="Proteomes" id="UP000823896">
    <property type="component" value="Unassembled WGS sequence"/>
</dbReference>
<dbReference type="GO" id="GO:0006229">
    <property type="term" value="P:dUTP biosynthetic process"/>
    <property type="evidence" value="ECO:0007669"/>
    <property type="project" value="InterPro"/>
</dbReference>
<sequence>MRKGSYDDFDRQGNQKACENKELPLITPFDEDSLQRESYVLSIGNTLMIFKKEIRCLNLSDHSEIDDIYEEIDIPLSGYVLSPKEYVLVTLKERITIPEYITAHIRPRFEKLKSIPASEKLYKKNAAYQNESNFIGAKFSDEFDRDVEKAVKIVLEEDQAHVGKH</sequence>
<dbReference type="GO" id="GO:0008829">
    <property type="term" value="F:dCTP deaminase activity"/>
    <property type="evidence" value="ECO:0007669"/>
    <property type="project" value="InterPro"/>
</dbReference>
<evidence type="ECO:0000313" key="1">
    <source>
        <dbReference type="EMBL" id="HJC36288.1"/>
    </source>
</evidence>
<dbReference type="InterPro" id="IPR036157">
    <property type="entry name" value="dUTPase-like_sf"/>
</dbReference>
<dbReference type="SUPFAM" id="SSF51283">
    <property type="entry name" value="dUTPase-like"/>
    <property type="match status" value="1"/>
</dbReference>
<comment type="caution">
    <text evidence="1">The sequence shown here is derived from an EMBL/GenBank/DDBJ whole genome shotgun (WGS) entry which is preliminary data.</text>
</comment>
<dbReference type="Gene3D" id="2.70.40.10">
    <property type="match status" value="1"/>
</dbReference>
<organism evidence="1 2">
    <name type="scientific">Candidatus Merdibacter merdavium</name>
    <dbReference type="NCBI Taxonomy" id="2838692"/>
    <lineage>
        <taxon>Bacteria</taxon>
        <taxon>Bacillati</taxon>
        <taxon>Bacillota</taxon>
        <taxon>Erysipelotrichia</taxon>
        <taxon>Erysipelotrichales</taxon>
        <taxon>Erysipelotrichaceae</taxon>
        <taxon>Merdibacter</taxon>
    </lineage>
</organism>
<gene>
    <name evidence="1" type="ORF">H9702_04070</name>
</gene>
<dbReference type="Pfam" id="PF22769">
    <property type="entry name" value="DCD"/>
    <property type="match status" value="1"/>
</dbReference>
<dbReference type="EMBL" id="DWWM01000024">
    <property type="protein sequence ID" value="HJC36288.1"/>
    <property type="molecule type" value="Genomic_DNA"/>
</dbReference>
<reference evidence="1" key="1">
    <citation type="journal article" date="2021" name="PeerJ">
        <title>Extensive microbial diversity within the chicken gut microbiome revealed by metagenomics and culture.</title>
        <authorList>
            <person name="Gilroy R."/>
            <person name="Ravi A."/>
            <person name="Getino M."/>
            <person name="Pursley I."/>
            <person name="Horton D.L."/>
            <person name="Alikhan N.F."/>
            <person name="Baker D."/>
            <person name="Gharbi K."/>
            <person name="Hall N."/>
            <person name="Watson M."/>
            <person name="Adriaenssens E.M."/>
            <person name="Foster-Nyarko E."/>
            <person name="Jarju S."/>
            <person name="Secka A."/>
            <person name="Antonio M."/>
            <person name="Oren A."/>
            <person name="Chaudhuri R.R."/>
            <person name="La Ragione R."/>
            <person name="Hildebrand F."/>
            <person name="Pallen M.J."/>
        </authorList>
    </citation>
    <scope>NUCLEOTIDE SEQUENCE</scope>
    <source>
        <strain evidence="1">CHK187-11901</strain>
    </source>
</reference>
<dbReference type="AlphaFoldDB" id="A0A9D2NT74"/>
<reference evidence="1" key="2">
    <citation type="submission" date="2021-04" db="EMBL/GenBank/DDBJ databases">
        <authorList>
            <person name="Gilroy R."/>
        </authorList>
    </citation>
    <scope>NUCLEOTIDE SEQUENCE</scope>
    <source>
        <strain evidence="1">CHK187-11901</strain>
    </source>
</reference>
<proteinExistence type="predicted"/>
<dbReference type="InterPro" id="IPR011962">
    <property type="entry name" value="dCTP_deaminase"/>
</dbReference>
<evidence type="ECO:0000313" key="2">
    <source>
        <dbReference type="Proteomes" id="UP000823896"/>
    </source>
</evidence>
<accession>A0A9D2NT74</accession>
<name>A0A9D2NT74_9FIRM</name>
<protein>
    <submittedName>
        <fullName evidence="1">Uncharacterized protein</fullName>
    </submittedName>
</protein>